<dbReference type="GO" id="GO:0005261">
    <property type="term" value="F:monoatomic cation channel activity"/>
    <property type="evidence" value="ECO:0007669"/>
    <property type="project" value="TreeGrafter"/>
</dbReference>
<feature type="region of interest" description="Disordered" evidence="1">
    <location>
        <begin position="264"/>
        <end position="284"/>
    </location>
</feature>
<feature type="region of interest" description="Disordered" evidence="1">
    <location>
        <begin position="3152"/>
        <end position="3306"/>
    </location>
</feature>
<feature type="compositionally biased region" description="Low complexity" evidence="1">
    <location>
        <begin position="1039"/>
        <end position="1055"/>
    </location>
</feature>
<evidence type="ECO:0000313" key="5">
    <source>
        <dbReference type="EMBL" id="KAK8394362.1"/>
    </source>
</evidence>
<name>A0AAW0U2R8_SCYPA</name>
<feature type="compositionally biased region" description="Basic residues" evidence="1">
    <location>
        <begin position="1525"/>
        <end position="1549"/>
    </location>
</feature>
<dbReference type="PANTHER" id="PTHR31781">
    <property type="entry name" value="UNC80"/>
    <property type="match status" value="1"/>
</dbReference>
<feature type="compositionally biased region" description="Basic and acidic residues" evidence="1">
    <location>
        <begin position="542"/>
        <end position="556"/>
    </location>
</feature>
<feature type="region of interest" description="Disordered" evidence="1">
    <location>
        <begin position="1461"/>
        <end position="1608"/>
    </location>
</feature>
<feature type="compositionally biased region" description="Polar residues" evidence="1">
    <location>
        <begin position="3231"/>
        <end position="3240"/>
    </location>
</feature>
<dbReference type="Pfam" id="PF15778">
    <property type="entry name" value="UNC80_N"/>
    <property type="match status" value="1"/>
</dbReference>
<evidence type="ECO:0000259" key="4">
    <source>
        <dbReference type="Pfam" id="PF20262"/>
    </source>
</evidence>
<sequence length="3842" mass="430402">MGKRKCSDEEWEREELAVPLPIQTFLWRQSSPFIRPKLGKLHEATCMFCQTAPSHHEIKEASKSLEKVLVQNILFGLSPSLTDAIKSIPRWRFIQAAVPHVMHCAASLLYNRRESTITNLGAAETKLLYTLHWVILDAAEECADADHEPSSLVREPGDSIAYLFSVTTIQVFVYLFAPLLHTLKESDFQNFRLENGLKIWTALWEYRHPDVPAFTTPVRPRRQILRARKVRRSNTQFGDVFLGGGGITPDDDNLLFLLNGGKSRSITPPPSEPTSSSTQDSRIPDAAKLDEELRILSGVRESTFPETIPEETSSTEEEHVVIFRLGSYPDNDGRESHVYKAEYPSSFLRPPIVEISDTTTSPTQPPSLAASTPTESFTPRLNEANASTKTSISGGGAKPSSLLDPTLATFLDVAVMRCLFVPQWMEEGVYWALNFIYRRLQDIGEETGTSAPPRRRSNSLPIPKIHVSLHCEPVEEKKPKEGLEQSEQSSSDYISDSLFLSEHPCQREGISRAGGSTRKKKKLNELRAFVETKLRSCSEKALEKIGHEDSSRRSSISEDQGGVGSGGGGGAGGAEFGGSSWGIDGEQKSRPHSALDKFVEDRHHPCPPSPRFPQAGLIKGKSMPSLSSLIDELPCLGYVGEGRPDRRTYPQIVGTTHPIITVTQHTPSPSEHGWRDQASQSGSVEGQVVYQRPPLSRSQTDSNIQYSHEEALEAPGSTHYITRDGHINLHVLLKAAHSVAQRDTHVCSLRVCEILLHLLDFLLDLGILKTTKRWEKLDKDKDEDQDEEDSKPPEKDKELKPHSVFMDIVIRLYRHLGCQHGCNDGHRGPPADFLRHTGQALLARLHRHDQSAFRRFLRSYVKVRPIPEILEFFHAFLGFCVDPGSLLSPMSQKRSGSSKGVDNQQGGYATNFGASLGGAGSRGIEGQLVACVFKALVSRFVKANRELKNPENMAVYCDVRHLLGYIHDGHGGVFRRVVLSGLIDSADRPHKQRQKLQTTRVIRRVTVEDDVYRDSPPAMAEEGGDVGKGRKGIFKKKSTSSSITSAIKKAPSISSVYDDQQEDSSGIQSPIQSNRRRHYQVMTSQSTEQDHLTPNAHPKGRKVSKLVSWLRGRSVDGEGKMGSCTSEHVELPPVLARKLGPTPHTISHGLASGLARPRLVTKPGAGPMSARLIQARNRMEYHMCKFVLGRNKKKFIGYDETPDPSRRNSLTEEGAVRETSVVLMRERKLVPLDLVRNGMLRFKFLLETCQPGSLPDPQLMAAVLDLPGAPVVARASFLLEVSHFVHRCNRGAWPAWIKMSLPMYRPSVPHGRAPPSGARRMYILQRAAGRMFYQWAEALGTRLEEMLEESGPTVEEVVATVSDEEARRNLRTSDEEEDFLDEVSVNRGGADCPTALKLVAVQVLLEITAFLRETYRNLPKYTSRMSVRGERPSAWGPHYGVLGVGRDPIRRESMALSSMGYSHPSAQSLQSIGDAHPAGFTGERKISFAPHDPDNVSVDSSNTTVTVQSGQYCEEDRRRPVQSSRSHHLFKKGSSHNSSFKRRSFKLNRRSKEADSDSIKRSDSIRSRRKVSAVSERSDTSEHLEQEVSGEESPGVMSNEDLPDSPTDADIDEESLTTNMPWLKVVVQISSLYNMTCTHQNFCHPYCYKRNMRACRRLIYAVRKMYGEEFEEQEEEAIVGCLGEQDSKKDKKTGRKASEQGHGSPLKRKESFARRDKIDRSVDISDVLSKLGHHQGSAVHLSKDTIDTDGDGKDMSKDIANKKEDKKHPKKGDTPIMKYIKTQVMGLSHAPLSLVCKAVAVMSEDVLLDAVPQAWEMLLEYENEVSATAAVVFILAGVRVPAHTSDIMTRELTHPDPNTRLNAILRFQVLWQSRYQAWPRMEEGAQVTFKVPPHGIEFPLPSPKIGVESLPVVDPPWMPHFKTNVDEVTVNQIQHRSFVTATRTRRKLQAEMVRSALEAEEKKRRIERENFLLTTVPVTIQAAYEPALHHVTADDHEEGEETEGEVGRTSSHHVSVVQQLFPSCLCSAVLTIIHLLDDPAVTPDGIAVYEAAQQVIWSCLVEDSALFLRFFLEKLTRERQDVMIRLLRRLVRFIPRLPSQAAFALYNYMVGYVMLYTRNPQQSSQEYISAALSILWTVVPSIQGILFKDIKQIFRKEQCETALLVTANVPSEKKIEVVAPGELDVGAIPSQFPIQEDTQFCQILQESLDFFGIPENDHKSYFLVDEKTKQIHNLQSYVRDFYFFKRSPYPKLQMIKMDVDIAYDALQKQAFTLKLLEIGKVLMSWSILKRPDQVAQRVFFLHEELTKLPSFPRKALEADFNLYKGGVMGKELRGLDQLHKYMWVQLVTRMFEGMAGNLTYTTDLHLFLNVINGAFLLHCEDSSMLRLCMAAYVNAAHHFKNFFSTNGYIHIMPTILRVYSNYQSNKMVVTVVEFIVKQLYILHRKPFILQMLGSVAPILDMDENAIYGDANKIQPQRLFDILLSLERHHEDPLHILDLVTVDKPLKALDFCYHEESDSVTLLEAVDMCVTVVAYSADSRRGHQMLTILEAILGLVLRHLQATAGRDLRQEKETIHHIAVAMKTLITNSEPLAKNYTGPQKSAGEGKGSSRVTYSKASKAYNPAIEVDDDSHSKYMSDSKRYQAYERDIEDSEALRCDFRQPRDTLLNVVAEFLTTCSLRLADINKKSGQESKHSDLLDTKSHLRLAEVAHSLLKVAPYDPATMGCRGLQRYMNEILPHPDWSHEDLRPALVNILRRLDKMFNKIAKKYSIRRLTDWGAAASLLKGVYSTLSKYPYIAHLPHLKMVVQVCQSLILGERTVEMEGHSVAALSHSPPPHFCSMVVKIIAMQILALGVTYSLEQICGGSSLFPTSDKTENMIMNLLLPLCLRVGCGRKDAPKMRQADISFALTVVLHAMNPPLAKIAPQHGPQTKTMPGSDPRSQSWSHQQLDPRAYPKVKPSILRISFLGLKVMMVCFEKNLSQDWHRVLHCLKDMDVRGEGGIALWDFLDFVVSFRTPLFIQMRPFILTKLQTECSNESTENYRVLIRERVHGWSLPPPRCRGSLLLDLAHQVKQLKEELITAKISGDQDVRPPALEIQSEISHISRRPRLSYADPPSECPAPSLTSPPFRATGSVSSSSTGCSLALHRDLSVRSEPRSTPFPSQDSQPPQLSAARRTSYTWESQHLGKGSLRPSPHTTSEPRLYRKTFLLRKRGSKPNLQASSVPAIPGEDSSVSTPTSQGDGARTPGDSQESTRSGVRPRLQRQMAQSRKTFRFRKSKHGQSEAPERQPQVAHIDVEPTRLPPVTGSQIVTEDPALRELSVPLIPEDKFKTQTHGSTKREKPKPSVIQPEPESVSEISNMETSTISGYRESFGGFDMSLQELERLEMQVRTGRYREPLGGPPAAMSRKGSIAETPFHETMQSAKKVDMIHDTSEISSAVVSHPSSTVVPRPVPDRAIHHTQQEYSRADVLAPSTRHIESTPYPASHVTYSTVSVGAADIPYTLHRAHATNFTHSGHASHPPSQHSSYATHAHHSVHFSDTTQQVPERTSRSPHMYQTSTTSQVPHTKSTSGSLQGHTPRPTPPTSSNYHHTTRQSQPIHSTLSHQSKQHTAQSFYHGQTTPSSKQVIEASSHHTSQQSTYSAYRPHTKGMDYTKHIPHTAYYTHDVSSMHPASLPDPTAKTSHVRHHSQTAVTSKPNVHSPPQSVCSVHDVHHSSHSPSLTQPSHQASHQSSHTTTTWKPAKPARSSQPSSQPTVWRHSWTEGEDKEQRVWGSRHEGVVTETSGTHYYEQGKSKQGKEGHHENRSGESTATGELTSLLRRFDRRTPSEQSLLMVERDEDTLI</sequence>
<feature type="region of interest" description="Disordered" evidence="1">
    <location>
        <begin position="2591"/>
        <end position="2610"/>
    </location>
</feature>
<feature type="compositionally biased region" description="Basic and acidic residues" evidence="1">
    <location>
        <begin position="1550"/>
        <end position="1566"/>
    </location>
</feature>
<feature type="region of interest" description="Disordered" evidence="1">
    <location>
        <begin position="1686"/>
        <end position="1712"/>
    </location>
</feature>
<proteinExistence type="predicted"/>
<feature type="compositionally biased region" description="Low complexity" evidence="1">
    <location>
        <begin position="1495"/>
        <end position="1507"/>
    </location>
</feature>
<feature type="compositionally biased region" description="Polar residues" evidence="1">
    <location>
        <begin position="3159"/>
        <end position="3182"/>
    </location>
</feature>
<feature type="region of interest" description="Disordered" evidence="1">
    <location>
        <begin position="1082"/>
        <end position="1101"/>
    </location>
</feature>
<dbReference type="GO" id="GO:0030424">
    <property type="term" value="C:axon"/>
    <property type="evidence" value="ECO:0007669"/>
    <property type="project" value="TreeGrafter"/>
</dbReference>
<feature type="domain" description="Cation channel complex component UNC80 N-terminal" evidence="2">
    <location>
        <begin position="17"/>
        <end position="221"/>
    </location>
</feature>
<feature type="compositionally biased region" description="Basic and acidic residues" evidence="1">
    <location>
        <begin position="3759"/>
        <end position="3778"/>
    </location>
</feature>
<feature type="region of interest" description="Disordered" evidence="1">
    <location>
        <begin position="3667"/>
        <end position="3816"/>
    </location>
</feature>
<evidence type="ECO:0008006" key="7">
    <source>
        <dbReference type="Google" id="ProtNLM"/>
    </source>
</evidence>
<feature type="compositionally biased region" description="Basic residues" evidence="1">
    <location>
        <begin position="3203"/>
        <end position="3214"/>
    </location>
</feature>
<keyword evidence="6" id="KW-1185">Reference proteome</keyword>
<feature type="compositionally biased region" description="Basic residues" evidence="1">
    <location>
        <begin position="1029"/>
        <end position="1038"/>
    </location>
</feature>
<feature type="compositionally biased region" description="Low complexity" evidence="1">
    <location>
        <begin position="3632"/>
        <end position="3642"/>
    </location>
</feature>
<comment type="caution">
    <text evidence="5">The sequence shown here is derived from an EMBL/GenBank/DDBJ whole genome shotgun (WGS) entry which is preliminary data.</text>
</comment>
<feature type="compositionally biased region" description="Basic and acidic residues" evidence="1">
    <location>
        <begin position="1482"/>
        <end position="1494"/>
    </location>
</feature>
<feature type="compositionally biased region" description="Basic and acidic residues" evidence="1">
    <location>
        <begin position="3789"/>
        <end position="3805"/>
    </location>
</feature>
<evidence type="ECO:0000259" key="2">
    <source>
        <dbReference type="Pfam" id="PF15778"/>
    </source>
</evidence>
<dbReference type="PANTHER" id="PTHR31781:SF1">
    <property type="entry name" value="PROTEIN UNC-80 HOMOLOG"/>
    <property type="match status" value="1"/>
</dbReference>
<protein>
    <recommendedName>
        <fullName evidence="7">Protein unc-80 homolog</fullName>
    </recommendedName>
</protein>
<dbReference type="EMBL" id="JARAKH010000019">
    <property type="protein sequence ID" value="KAK8394362.1"/>
    <property type="molecule type" value="Genomic_DNA"/>
</dbReference>
<feature type="compositionally biased region" description="Polar residues" evidence="1">
    <location>
        <begin position="3511"/>
        <end position="3528"/>
    </location>
</feature>
<evidence type="ECO:0000259" key="3">
    <source>
        <dbReference type="Pfam" id="PF19424"/>
    </source>
</evidence>
<accession>A0AAW0U2R8</accession>
<feature type="region of interest" description="Disordered" evidence="1">
    <location>
        <begin position="1739"/>
        <end position="1773"/>
    </location>
</feature>
<feature type="compositionally biased region" description="Basic and acidic residues" evidence="1">
    <location>
        <begin position="1741"/>
        <end position="1773"/>
    </location>
</feature>
<feature type="region of interest" description="Disordered" evidence="1">
    <location>
        <begin position="662"/>
        <end position="685"/>
    </location>
</feature>
<feature type="compositionally biased region" description="Low complexity" evidence="1">
    <location>
        <begin position="357"/>
        <end position="374"/>
    </location>
</feature>
<dbReference type="InterPro" id="IPR031542">
    <property type="entry name" value="UNC80_N"/>
</dbReference>
<dbReference type="Pfam" id="PF19424">
    <property type="entry name" value="UNC80"/>
    <property type="match status" value="1"/>
</dbReference>
<feature type="compositionally biased region" description="Polar residues" evidence="1">
    <location>
        <begin position="2927"/>
        <end position="2947"/>
    </location>
</feature>
<feature type="region of interest" description="Disordered" evidence="1">
    <location>
        <begin position="357"/>
        <end position="380"/>
    </location>
</feature>
<feature type="compositionally biased region" description="Polar residues" evidence="1">
    <location>
        <begin position="3537"/>
        <end position="3546"/>
    </location>
</feature>
<feature type="region of interest" description="Disordered" evidence="1">
    <location>
        <begin position="2922"/>
        <end position="2948"/>
    </location>
</feature>
<feature type="region of interest" description="Disordered" evidence="1">
    <location>
        <begin position="3511"/>
        <end position="3647"/>
    </location>
</feature>
<reference evidence="5 6" key="1">
    <citation type="submission" date="2023-03" db="EMBL/GenBank/DDBJ databases">
        <title>High-quality genome of Scylla paramamosain provides insights in environmental adaptation.</title>
        <authorList>
            <person name="Zhang L."/>
        </authorList>
    </citation>
    <scope>NUCLEOTIDE SEQUENCE [LARGE SCALE GENOMIC DNA]</scope>
    <source>
        <strain evidence="5">LZ_2023a</strain>
        <tissue evidence="5">Muscle</tissue>
    </source>
</reference>
<feature type="region of interest" description="Disordered" evidence="1">
    <location>
        <begin position="542"/>
        <end position="590"/>
    </location>
</feature>
<dbReference type="InterPro" id="IPR046460">
    <property type="entry name" value="UNC80_C"/>
</dbReference>
<feature type="region of interest" description="Disordered" evidence="1">
    <location>
        <begin position="3329"/>
        <end position="3357"/>
    </location>
</feature>
<dbReference type="GO" id="GO:0055080">
    <property type="term" value="P:monoatomic cation homeostasis"/>
    <property type="evidence" value="ECO:0007669"/>
    <property type="project" value="TreeGrafter"/>
</dbReference>
<feature type="region of interest" description="Disordered" evidence="1">
    <location>
        <begin position="778"/>
        <end position="798"/>
    </location>
</feature>
<feature type="compositionally biased region" description="Polar residues" evidence="1">
    <location>
        <begin position="1461"/>
        <end position="1471"/>
    </location>
</feature>
<feature type="compositionally biased region" description="Basic residues" evidence="1">
    <location>
        <begin position="3270"/>
        <end position="3279"/>
    </location>
</feature>
<organism evidence="5 6">
    <name type="scientific">Scylla paramamosain</name>
    <name type="common">Mud crab</name>
    <dbReference type="NCBI Taxonomy" id="85552"/>
    <lineage>
        <taxon>Eukaryota</taxon>
        <taxon>Metazoa</taxon>
        <taxon>Ecdysozoa</taxon>
        <taxon>Arthropoda</taxon>
        <taxon>Crustacea</taxon>
        <taxon>Multicrustacea</taxon>
        <taxon>Malacostraca</taxon>
        <taxon>Eumalacostraca</taxon>
        <taxon>Eucarida</taxon>
        <taxon>Decapoda</taxon>
        <taxon>Pleocyemata</taxon>
        <taxon>Brachyura</taxon>
        <taxon>Eubrachyura</taxon>
        <taxon>Portunoidea</taxon>
        <taxon>Portunidae</taxon>
        <taxon>Portuninae</taxon>
        <taxon>Scylla</taxon>
    </lineage>
</organism>
<feature type="region of interest" description="Disordered" evidence="1">
    <location>
        <begin position="1014"/>
        <end position="1075"/>
    </location>
</feature>
<feature type="compositionally biased region" description="Polar residues" evidence="1">
    <location>
        <begin position="3745"/>
        <end position="3754"/>
    </location>
</feature>
<feature type="domain" description="Protein UNC80 C-terminal" evidence="4">
    <location>
        <begin position="2004"/>
        <end position="3078"/>
    </location>
</feature>
<feature type="domain" description="Protein UNC80 central region" evidence="3">
    <location>
        <begin position="1225"/>
        <end position="1997"/>
    </location>
</feature>
<feature type="region of interest" description="Disordered" evidence="1">
    <location>
        <begin position="3105"/>
        <end position="3139"/>
    </location>
</feature>
<feature type="compositionally biased region" description="Polar residues" evidence="1">
    <location>
        <begin position="3584"/>
        <end position="3625"/>
    </location>
</feature>
<dbReference type="Proteomes" id="UP001487740">
    <property type="component" value="Unassembled WGS sequence"/>
</dbReference>
<dbReference type="InterPro" id="IPR045852">
    <property type="entry name" value="UNC80_central"/>
</dbReference>
<feature type="compositionally biased region" description="Low complexity" evidence="1">
    <location>
        <begin position="3716"/>
        <end position="3737"/>
    </location>
</feature>
<feature type="compositionally biased region" description="Polar residues" evidence="1">
    <location>
        <begin position="3689"/>
        <end position="3703"/>
    </location>
</feature>
<feature type="compositionally biased region" description="Gly residues" evidence="1">
    <location>
        <begin position="561"/>
        <end position="580"/>
    </location>
</feature>
<dbReference type="Pfam" id="PF20262">
    <property type="entry name" value="UNC80_C"/>
    <property type="match status" value="1"/>
</dbReference>
<feature type="compositionally biased region" description="Basic and acidic residues" evidence="1">
    <location>
        <begin position="1576"/>
        <end position="1586"/>
    </location>
</feature>
<evidence type="ECO:0000256" key="1">
    <source>
        <dbReference type="SAM" id="MobiDB-lite"/>
    </source>
</evidence>
<gene>
    <name evidence="5" type="ORF">O3P69_006514</name>
</gene>
<feature type="compositionally biased region" description="Polar residues" evidence="1">
    <location>
        <begin position="3554"/>
        <end position="3575"/>
    </location>
</feature>
<evidence type="ECO:0000313" key="6">
    <source>
        <dbReference type="Proteomes" id="UP001487740"/>
    </source>
</evidence>
<dbReference type="GO" id="GO:0034703">
    <property type="term" value="C:cation channel complex"/>
    <property type="evidence" value="ECO:0007669"/>
    <property type="project" value="TreeGrafter"/>
</dbReference>
<feature type="compositionally biased region" description="Polar residues" evidence="1">
    <location>
        <begin position="1063"/>
        <end position="1073"/>
    </location>
</feature>